<keyword evidence="3" id="KW-1185">Reference proteome</keyword>
<dbReference type="AlphaFoldDB" id="A0A0R1MJD3"/>
<dbReference type="GO" id="GO:0008170">
    <property type="term" value="F:N-methyltransferase activity"/>
    <property type="evidence" value="ECO:0007669"/>
    <property type="project" value="InterPro"/>
</dbReference>
<feature type="domain" description="DNA methylase adenine-specific" evidence="1">
    <location>
        <begin position="49"/>
        <end position="166"/>
    </location>
</feature>
<comment type="caution">
    <text evidence="2">The sequence shown here is derived from an EMBL/GenBank/DDBJ whole genome shotgun (WGS) entry which is preliminary data.</text>
</comment>
<dbReference type="InterPro" id="IPR029063">
    <property type="entry name" value="SAM-dependent_MTases_sf"/>
</dbReference>
<evidence type="ECO:0000313" key="3">
    <source>
        <dbReference type="Proteomes" id="UP000051448"/>
    </source>
</evidence>
<dbReference type="EMBL" id="AZDX01000003">
    <property type="protein sequence ID" value="KRL08038.1"/>
    <property type="molecule type" value="Genomic_DNA"/>
</dbReference>
<keyword evidence="2" id="KW-0808">Transferase</keyword>
<name>A0A0R1MJD3_9LACO</name>
<accession>A0A0R1MJD3</accession>
<dbReference type="Pfam" id="PF02384">
    <property type="entry name" value="N6_Mtase"/>
    <property type="match status" value="1"/>
</dbReference>
<dbReference type="GO" id="GO:0032259">
    <property type="term" value="P:methylation"/>
    <property type="evidence" value="ECO:0007669"/>
    <property type="project" value="UniProtKB-KW"/>
</dbReference>
<dbReference type="InterPro" id="IPR003356">
    <property type="entry name" value="DNA_methylase_A-5"/>
</dbReference>
<dbReference type="RefSeq" id="WP_057868824.1">
    <property type="nucleotide sequence ID" value="NZ_AZDX01000003.1"/>
</dbReference>
<dbReference type="SUPFAM" id="SSF53335">
    <property type="entry name" value="S-adenosyl-L-methionine-dependent methyltransferases"/>
    <property type="match status" value="1"/>
</dbReference>
<protein>
    <submittedName>
        <fullName evidence="2">Phage like methyltransferase</fullName>
    </submittedName>
</protein>
<organism evidence="2 3">
    <name type="scientific">Liquorilactobacillus hordei DSM 19519</name>
    <dbReference type="NCBI Taxonomy" id="1423759"/>
    <lineage>
        <taxon>Bacteria</taxon>
        <taxon>Bacillati</taxon>
        <taxon>Bacillota</taxon>
        <taxon>Bacilli</taxon>
        <taxon>Lactobacillales</taxon>
        <taxon>Lactobacillaceae</taxon>
        <taxon>Liquorilactobacillus</taxon>
    </lineage>
</organism>
<proteinExistence type="predicted"/>
<evidence type="ECO:0000313" key="2">
    <source>
        <dbReference type="EMBL" id="KRL08038.1"/>
    </source>
</evidence>
<gene>
    <name evidence="2" type="ORF">FC92_GL001111</name>
</gene>
<dbReference type="Proteomes" id="UP000051448">
    <property type="component" value="Unassembled WGS sequence"/>
</dbReference>
<keyword evidence="2" id="KW-0489">Methyltransferase</keyword>
<evidence type="ECO:0000259" key="1">
    <source>
        <dbReference type="Pfam" id="PF02384"/>
    </source>
</evidence>
<dbReference type="Gene3D" id="3.40.50.150">
    <property type="entry name" value="Vaccinia Virus protein VP39"/>
    <property type="match status" value="1"/>
</dbReference>
<dbReference type="GO" id="GO:0003677">
    <property type="term" value="F:DNA binding"/>
    <property type="evidence" value="ECO:0007669"/>
    <property type="project" value="InterPro"/>
</dbReference>
<dbReference type="OrthoDB" id="9814572at2"/>
<dbReference type="GeneID" id="98309492"/>
<dbReference type="PATRIC" id="fig|1423759.3.peg.1176"/>
<reference evidence="2 3" key="1">
    <citation type="journal article" date="2015" name="Genome Announc.">
        <title>Expanding the biotechnology potential of lactobacilli through comparative genomics of 213 strains and associated genera.</title>
        <authorList>
            <person name="Sun Z."/>
            <person name="Harris H.M."/>
            <person name="McCann A."/>
            <person name="Guo C."/>
            <person name="Argimon S."/>
            <person name="Zhang W."/>
            <person name="Yang X."/>
            <person name="Jeffery I.B."/>
            <person name="Cooney J.C."/>
            <person name="Kagawa T.F."/>
            <person name="Liu W."/>
            <person name="Song Y."/>
            <person name="Salvetti E."/>
            <person name="Wrobel A."/>
            <person name="Rasinkangas P."/>
            <person name="Parkhill J."/>
            <person name="Rea M.C."/>
            <person name="O'Sullivan O."/>
            <person name="Ritari J."/>
            <person name="Douillard F.P."/>
            <person name="Paul Ross R."/>
            <person name="Yang R."/>
            <person name="Briner A.E."/>
            <person name="Felis G.E."/>
            <person name="de Vos W.M."/>
            <person name="Barrangou R."/>
            <person name="Klaenhammer T.R."/>
            <person name="Caufield P.W."/>
            <person name="Cui Y."/>
            <person name="Zhang H."/>
            <person name="O'Toole P.W."/>
        </authorList>
    </citation>
    <scope>NUCLEOTIDE SEQUENCE [LARGE SCALE GENOMIC DNA]</scope>
    <source>
        <strain evidence="2 3">DSM 19519</strain>
    </source>
</reference>
<dbReference type="STRING" id="1423759.FC92_GL001111"/>
<sequence length="221" mass="25927">MLKKKEILQLLDAGDAWQASDNLMKILMEKKKREELFKEFLNFETDLSYDWFSKMYSEEMAERTKKKQYFTPPSISNLISEMLNNGNDAKNNYDPCAGTGSLTIANWDKQRKNTNPIIYLPSNYWYVAEELKIENQPSRALPFLLFNFLIRGMNGVVISGDTLTREISQIYFIQNKSDDFLKFSSLNVMPRNKIVETEFDVRKWIDKPIVYIEDEVAINLE</sequence>